<reference evidence="1 2" key="1">
    <citation type="journal article" date="2022" name="Nat. Ecol. Evol.">
        <title>A masculinizing supergene underlies an exaggerated male reproductive morph in a spider.</title>
        <authorList>
            <person name="Hendrickx F."/>
            <person name="De Corte Z."/>
            <person name="Sonet G."/>
            <person name="Van Belleghem S.M."/>
            <person name="Kostlbacher S."/>
            <person name="Vangestel C."/>
        </authorList>
    </citation>
    <scope>NUCLEOTIDE SEQUENCE [LARGE SCALE GENOMIC DNA]</scope>
    <source>
        <strain evidence="1">W744_W776</strain>
    </source>
</reference>
<name>A0AAV6VIY1_9ARAC</name>
<protein>
    <submittedName>
        <fullName evidence="1">Uncharacterized protein</fullName>
    </submittedName>
</protein>
<keyword evidence="2" id="KW-1185">Reference proteome</keyword>
<sequence>MASQENANIDVIVDSISRLNISNKYKHIVNQHVQRLEEYLKKEESGAKTFENRESYEKFCVAYMAILSKTKHMVWNDSSEDISEPHKYEDESIPPIMSFHYSKEEKELQKTLDFQCIEVGDVVHLRVVEDESDKIKLQILNKYGKPERIADSMLHANLIKDTSVKQIAPPLKKNDLVRAVVFGNVRLQDGVYADRLVSLNSKFVKDPELKDLRLGRVFKKDIPYYPEDISEYRGLGEYLEKNDPFQNPQQIRQRTEALGVDPLKTGPFYDVRIKKRNPVPQAANLPEFDYGAVLKKKNEAEFFLNDGHLKEAYAKINESLSLFSEDSRALTIKGKILLAMADVISTLKPKIAHKQQFELLKRQAYLSFVDALKINCMNSEAANFHDAILNEAILKNPSMAEEIKPYVLQPNHVDPGVEEFNAKFKSKNIQPVKKETAKPSDTVTVKAEPLNI</sequence>
<evidence type="ECO:0000313" key="1">
    <source>
        <dbReference type="EMBL" id="KAG8196507.1"/>
    </source>
</evidence>
<dbReference type="AlphaFoldDB" id="A0AAV6VIY1"/>
<accession>A0AAV6VIY1</accession>
<dbReference type="EMBL" id="JAFNEN010000069">
    <property type="protein sequence ID" value="KAG8196507.1"/>
    <property type="molecule type" value="Genomic_DNA"/>
</dbReference>
<dbReference type="Proteomes" id="UP000827092">
    <property type="component" value="Unassembled WGS sequence"/>
</dbReference>
<gene>
    <name evidence="1" type="ORF">JTE90_012323</name>
</gene>
<organism evidence="1 2">
    <name type="scientific">Oedothorax gibbosus</name>
    <dbReference type="NCBI Taxonomy" id="931172"/>
    <lineage>
        <taxon>Eukaryota</taxon>
        <taxon>Metazoa</taxon>
        <taxon>Ecdysozoa</taxon>
        <taxon>Arthropoda</taxon>
        <taxon>Chelicerata</taxon>
        <taxon>Arachnida</taxon>
        <taxon>Araneae</taxon>
        <taxon>Araneomorphae</taxon>
        <taxon>Entelegynae</taxon>
        <taxon>Araneoidea</taxon>
        <taxon>Linyphiidae</taxon>
        <taxon>Erigoninae</taxon>
        <taxon>Oedothorax</taxon>
    </lineage>
</organism>
<proteinExistence type="predicted"/>
<comment type="caution">
    <text evidence="1">The sequence shown here is derived from an EMBL/GenBank/DDBJ whole genome shotgun (WGS) entry which is preliminary data.</text>
</comment>
<evidence type="ECO:0000313" key="2">
    <source>
        <dbReference type="Proteomes" id="UP000827092"/>
    </source>
</evidence>